<organism evidence="2 3">
    <name type="scientific">Amycolatopsis antarctica</name>
    <dbReference type="NCBI Taxonomy" id="1854586"/>
    <lineage>
        <taxon>Bacteria</taxon>
        <taxon>Bacillati</taxon>
        <taxon>Actinomycetota</taxon>
        <taxon>Actinomycetes</taxon>
        <taxon>Pseudonocardiales</taxon>
        <taxon>Pseudonocardiaceae</taxon>
        <taxon>Amycolatopsis</taxon>
    </lineage>
</organism>
<reference evidence="2 3" key="1">
    <citation type="submission" date="2017-07" db="EMBL/GenBank/DDBJ databases">
        <title>Amycolatopsis antarcticus sp. nov., isolated from the surface of an Antarcticus brown macroalga.</title>
        <authorList>
            <person name="Wang J."/>
            <person name="Leiva S."/>
            <person name="Huang J."/>
            <person name="Huang Y."/>
        </authorList>
    </citation>
    <scope>NUCLEOTIDE SEQUENCE [LARGE SCALE GENOMIC DNA]</scope>
    <source>
        <strain evidence="2 3">AU-G6</strain>
    </source>
</reference>
<protein>
    <submittedName>
        <fullName evidence="2">SAM-dependent methyltransferase</fullName>
    </submittedName>
</protein>
<proteinExistence type="predicted"/>
<sequence>MDREFEDLVAEAAAVPVDGWDFAWLDGRATEERPSWGYARLLAARMAEAGVALDVQTGGGEVLAGVGRRAPLTVAVESWPPNLARASVNLRPLGVHVVAAGDVPRLPLRAGTVDLVSARHPVTTWWDEIGRVLRPGGTFLSQQVGQATMAELTEFFLGPQPVDDSRSTGRAVAAAERAGMDVVDLRSESLLAEFHDVGAVVYFLRKVVWTVPGFEVDRYRDRLRAMHERIREGGSFQAYTKRFLVETRKRPA</sequence>
<dbReference type="PANTHER" id="PTHR43460">
    <property type="entry name" value="METHYLTRANSFERASE"/>
    <property type="match status" value="1"/>
</dbReference>
<gene>
    <name evidence="2" type="ORF">CFN78_11975</name>
</gene>
<dbReference type="Gene3D" id="3.40.50.150">
    <property type="entry name" value="Vaccinia Virus protein VP39"/>
    <property type="match status" value="1"/>
</dbReference>
<dbReference type="GO" id="GO:0008757">
    <property type="term" value="F:S-adenosylmethionine-dependent methyltransferase activity"/>
    <property type="evidence" value="ECO:0007669"/>
    <property type="project" value="InterPro"/>
</dbReference>
<evidence type="ECO:0000313" key="2">
    <source>
        <dbReference type="EMBL" id="OZM72962.1"/>
    </source>
</evidence>
<dbReference type="RefSeq" id="WP_094862820.1">
    <property type="nucleotide sequence ID" value="NZ_NKYE01000006.1"/>
</dbReference>
<dbReference type="InterPro" id="IPR013216">
    <property type="entry name" value="Methyltransf_11"/>
</dbReference>
<keyword evidence="2" id="KW-0808">Transferase</keyword>
<comment type="caution">
    <text evidence="2">The sequence shown here is derived from an EMBL/GenBank/DDBJ whole genome shotgun (WGS) entry which is preliminary data.</text>
</comment>
<dbReference type="PANTHER" id="PTHR43460:SF1">
    <property type="entry name" value="METHYLTRANSFERASE TYPE 11 DOMAIN-CONTAINING PROTEIN"/>
    <property type="match status" value="1"/>
</dbReference>
<name>A0A263D3A9_9PSEU</name>
<dbReference type="InParanoid" id="A0A263D3A9"/>
<dbReference type="InterPro" id="IPR052939">
    <property type="entry name" value="23S_rRNA_MeTrnsfrase_RlmA"/>
</dbReference>
<dbReference type="Proteomes" id="UP000242444">
    <property type="component" value="Unassembled WGS sequence"/>
</dbReference>
<dbReference type="GO" id="GO:0032259">
    <property type="term" value="P:methylation"/>
    <property type="evidence" value="ECO:0007669"/>
    <property type="project" value="UniProtKB-KW"/>
</dbReference>
<keyword evidence="3" id="KW-1185">Reference proteome</keyword>
<dbReference type="Pfam" id="PF08241">
    <property type="entry name" value="Methyltransf_11"/>
    <property type="match status" value="1"/>
</dbReference>
<dbReference type="OrthoDB" id="9795864at2"/>
<accession>A0A263D3A9</accession>
<evidence type="ECO:0000259" key="1">
    <source>
        <dbReference type="Pfam" id="PF08241"/>
    </source>
</evidence>
<feature type="domain" description="Methyltransferase type 11" evidence="1">
    <location>
        <begin position="53"/>
        <end position="140"/>
    </location>
</feature>
<dbReference type="AlphaFoldDB" id="A0A263D3A9"/>
<dbReference type="SUPFAM" id="SSF53335">
    <property type="entry name" value="S-adenosyl-L-methionine-dependent methyltransferases"/>
    <property type="match status" value="1"/>
</dbReference>
<keyword evidence="2" id="KW-0489">Methyltransferase</keyword>
<evidence type="ECO:0000313" key="3">
    <source>
        <dbReference type="Proteomes" id="UP000242444"/>
    </source>
</evidence>
<dbReference type="EMBL" id="NKYE01000006">
    <property type="protein sequence ID" value="OZM72962.1"/>
    <property type="molecule type" value="Genomic_DNA"/>
</dbReference>
<dbReference type="InterPro" id="IPR029063">
    <property type="entry name" value="SAM-dependent_MTases_sf"/>
</dbReference>